<dbReference type="Pfam" id="PF09331">
    <property type="entry name" value="DUF1985"/>
    <property type="match status" value="1"/>
</dbReference>
<protein>
    <recommendedName>
        <fullName evidence="5">Ubiquitin-like protease family profile domain-containing protein</fullName>
    </recommendedName>
</protein>
<name>A0A5C7HG15_9ROSI</name>
<keyword evidence="4" id="KW-0175">Coiled coil</keyword>
<dbReference type="PROSITE" id="PS50600">
    <property type="entry name" value="ULP_PROTEASE"/>
    <property type="match status" value="1"/>
</dbReference>
<dbReference type="InterPro" id="IPR038765">
    <property type="entry name" value="Papain-like_cys_pep_sf"/>
</dbReference>
<accession>A0A5C7HG15</accession>
<evidence type="ECO:0000313" key="6">
    <source>
        <dbReference type="EMBL" id="TXG55769.1"/>
    </source>
</evidence>
<dbReference type="Pfam" id="PF02902">
    <property type="entry name" value="Peptidase_C48"/>
    <property type="match status" value="1"/>
</dbReference>
<reference evidence="7" key="1">
    <citation type="journal article" date="2019" name="Gigascience">
        <title>De novo genome assembly of the endangered Acer yangbiense, a plant species with extremely small populations endemic to Yunnan Province, China.</title>
        <authorList>
            <person name="Yang J."/>
            <person name="Wariss H.M."/>
            <person name="Tao L."/>
            <person name="Zhang R."/>
            <person name="Yun Q."/>
            <person name="Hollingsworth P."/>
            <person name="Dao Z."/>
            <person name="Luo G."/>
            <person name="Guo H."/>
            <person name="Ma Y."/>
            <person name="Sun W."/>
        </authorList>
    </citation>
    <scope>NUCLEOTIDE SEQUENCE [LARGE SCALE GENOMIC DNA]</scope>
    <source>
        <strain evidence="7">cv. Malutang</strain>
    </source>
</reference>
<keyword evidence="3" id="KW-0378">Hydrolase</keyword>
<dbReference type="Gene3D" id="3.40.395.10">
    <property type="entry name" value="Adenoviral Proteinase, Chain A"/>
    <property type="match status" value="1"/>
</dbReference>
<dbReference type="Proteomes" id="UP000323000">
    <property type="component" value="Chromosome 8"/>
</dbReference>
<evidence type="ECO:0000256" key="4">
    <source>
        <dbReference type="SAM" id="Coils"/>
    </source>
</evidence>
<gene>
    <name evidence="6" type="ORF">EZV62_017082</name>
</gene>
<keyword evidence="7" id="KW-1185">Reference proteome</keyword>
<dbReference type="InterPro" id="IPR015410">
    <property type="entry name" value="DUF1985"/>
</dbReference>
<dbReference type="OrthoDB" id="1644891at2759"/>
<evidence type="ECO:0000256" key="2">
    <source>
        <dbReference type="ARBA" id="ARBA00022670"/>
    </source>
</evidence>
<dbReference type="PANTHER" id="PTHR48449:SF1">
    <property type="entry name" value="DUF1985 DOMAIN-CONTAINING PROTEIN"/>
    <property type="match status" value="1"/>
</dbReference>
<comment type="caution">
    <text evidence="6">The sequence shown here is derived from an EMBL/GenBank/DDBJ whole genome shotgun (WGS) entry which is preliminary data.</text>
</comment>
<keyword evidence="2" id="KW-0645">Protease</keyword>
<proteinExistence type="inferred from homology"/>
<dbReference type="AlphaFoldDB" id="A0A5C7HG15"/>
<evidence type="ECO:0000256" key="3">
    <source>
        <dbReference type="ARBA" id="ARBA00022801"/>
    </source>
</evidence>
<dbReference type="GO" id="GO:0008234">
    <property type="term" value="F:cysteine-type peptidase activity"/>
    <property type="evidence" value="ECO:0007669"/>
    <property type="project" value="InterPro"/>
</dbReference>
<feature type="coiled-coil region" evidence="4">
    <location>
        <begin position="238"/>
        <end position="301"/>
    </location>
</feature>
<evidence type="ECO:0000313" key="7">
    <source>
        <dbReference type="Proteomes" id="UP000323000"/>
    </source>
</evidence>
<organism evidence="6 7">
    <name type="scientific">Acer yangbiense</name>
    <dbReference type="NCBI Taxonomy" id="1000413"/>
    <lineage>
        <taxon>Eukaryota</taxon>
        <taxon>Viridiplantae</taxon>
        <taxon>Streptophyta</taxon>
        <taxon>Embryophyta</taxon>
        <taxon>Tracheophyta</taxon>
        <taxon>Spermatophyta</taxon>
        <taxon>Magnoliopsida</taxon>
        <taxon>eudicotyledons</taxon>
        <taxon>Gunneridae</taxon>
        <taxon>Pentapetalae</taxon>
        <taxon>rosids</taxon>
        <taxon>malvids</taxon>
        <taxon>Sapindales</taxon>
        <taxon>Sapindaceae</taxon>
        <taxon>Hippocastanoideae</taxon>
        <taxon>Acereae</taxon>
        <taxon>Acer</taxon>
    </lineage>
</organism>
<dbReference type="EMBL" id="VAHF01000008">
    <property type="protein sequence ID" value="TXG55769.1"/>
    <property type="molecule type" value="Genomic_DNA"/>
</dbReference>
<comment type="similarity">
    <text evidence="1">Belongs to the peptidase C48 family.</text>
</comment>
<dbReference type="SUPFAM" id="SSF54001">
    <property type="entry name" value="Cysteine proteinases"/>
    <property type="match status" value="1"/>
</dbReference>
<feature type="domain" description="Ubiquitin-like protease family profile" evidence="5">
    <location>
        <begin position="406"/>
        <end position="615"/>
    </location>
</feature>
<sequence length="649" mass="75071">MWFAVGGKRLRFSIQEFCLITGLECGPEPSVLSKEKGDGSGSFRSSMLNGECYETTLNSLQRDLRRMSQEYHTTSREIVSGKKRKRQTSKEKECIRQYPLHGFPYVFQIWACEAIPAVGVAIAIKSGCLLPRIINWITPGTPDATYVMKLLDQKNTQVLQKLQHTPRESGEEYVKFLLSPECALEPPEIDGEGQEDMLASNESENVARERAEEKRPINVSTCHQQQSKRVCLDCKANNEESKRKLDTLGQRMDAMDKKLDFIITLLGGEGQTPKKDADYCREKMENEMEVVRKKKKNDMEVDGKNMENDMEVEDKNLDKKVVLDIPEEEFHVDVWMGEEKGVQEHFESQLHVDDLSDDEGNTPTERVEDKCNTTLEITSPNTSQERSIIVYEHPPIPPKRRSRKAAVLKSPYAETEVKKPKKLLKFKPFPKLPQSELTKFMSWLEEDDSVDFSYHCVGLPGLGSKPFIRLNLDARFGRYKNKEDLWQPRDRLFDYANGLSPQFATPWVETDKVYIPLNYESNHWILAEVDFIARKIIVYDSEKNFIRSGKKLNKFMEPLSTLLPLLLHAIEFFSKRPEIHHREDMTPWSVERCENVPQQEKSDCGVFVIKFAEHLIHGIDIDMDMVKAEKAQYFRQQLCLNLWRSRKTV</sequence>
<dbReference type="PANTHER" id="PTHR48449">
    <property type="entry name" value="DUF1985 DOMAIN-CONTAINING PROTEIN"/>
    <property type="match status" value="1"/>
</dbReference>
<evidence type="ECO:0000256" key="1">
    <source>
        <dbReference type="ARBA" id="ARBA00005234"/>
    </source>
</evidence>
<feature type="coiled-coil region" evidence="4">
    <location>
        <begin position="50"/>
        <end position="77"/>
    </location>
</feature>
<dbReference type="GO" id="GO:0006508">
    <property type="term" value="P:proteolysis"/>
    <property type="evidence" value="ECO:0007669"/>
    <property type="project" value="UniProtKB-KW"/>
</dbReference>
<dbReference type="InterPro" id="IPR003653">
    <property type="entry name" value="Peptidase_C48_C"/>
</dbReference>
<evidence type="ECO:0000259" key="5">
    <source>
        <dbReference type="PROSITE" id="PS50600"/>
    </source>
</evidence>